<feature type="transmembrane region" description="Helical" evidence="1">
    <location>
        <begin position="212"/>
        <end position="230"/>
    </location>
</feature>
<dbReference type="OrthoDB" id="9772884at2"/>
<dbReference type="AlphaFoldDB" id="A0A316TSX1"/>
<feature type="transmembrane region" description="Helical" evidence="1">
    <location>
        <begin position="165"/>
        <end position="181"/>
    </location>
</feature>
<dbReference type="InterPro" id="IPR018580">
    <property type="entry name" value="Uncharacterised_YfhO"/>
</dbReference>
<feature type="transmembrane region" description="Helical" evidence="1">
    <location>
        <begin position="346"/>
        <end position="367"/>
    </location>
</feature>
<feature type="transmembrane region" description="Helical" evidence="1">
    <location>
        <begin position="242"/>
        <end position="261"/>
    </location>
</feature>
<keyword evidence="1" id="KW-0472">Membrane</keyword>
<feature type="transmembrane region" description="Helical" evidence="1">
    <location>
        <begin position="322"/>
        <end position="339"/>
    </location>
</feature>
<dbReference type="PANTHER" id="PTHR38454:SF1">
    <property type="entry name" value="INTEGRAL MEMBRANE PROTEIN"/>
    <property type="match status" value="1"/>
</dbReference>
<dbReference type="EMBL" id="QGGB01000010">
    <property type="protein sequence ID" value="PWN05342.1"/>
    <property type="molecule type" value="Genomic_DNA"/>
</dbReference>
<protein>
    <recommendedName>
        <fullName evidence="4">Membrane protein YfhO</fullName>
    </recommendedName>
</protein>
<feature type="transmembrane region" description="Helical" evidence="1">
    <location>
        <begin position="796"/>
        <end position="817"/>
    </location>
</feature>
<organism evidence="2 3">
    <name type="scientific">Rhodohalobacter mucosus</name>
    <dbReference type="NCBI Taxonomy" id="2079485"/>
    <lineage>
        <taxon>Bacteria</taxon>
        <taxon>Pseudomonadati</taxon>
        <taxon>Balneolota</taxon>
        <taxon>Balneolia</taxon>
        <taxon>Balneolales</taxon>
        <taxon>Balneolaceae</taxon>
        <taxon>Rhodohalobacter</taxon>
    </lineage>
</organism>
<reference evidence="2 3" key="1">
    <citation type="submission" date="2018-05" db="EMBL/GenBank/DDBJ databases">
        <title>Rhodohalobacter halophilus gen. nov., sp. nov., a moderately halophilic member of the family Balneolaceae.</title>
        <authorList>
            <person name="Liu Z.-W."/>
        </authorList>
    </citation>
    <scope>NUCLEOTIDE SEQUENCE [LARGE SCALE GENOMIC DNA]</scope>
    <source>
        <strain evidence="2 3">8A47</strain>
    </source>
</reference>
<feature type="transmembrane region" description="Helical" evidence="1">
    <location>
        <begin position="112"/>
        <end position="133"/>
    </location>
</feature>
<dbReference type="PANTHER" id="PTHR38454">
    <property type="entry name" value="INTEGRAL MEMBRANE PROTEIN-RELATED"/>
    <property type="match status" value="1"/>
</dbReference>
<evidence type="ECO:0000256" key="1">
    <source>
        <dbReference type="SAM" id="Phobius"/>
    </source>
</evidence>
<evidence type="ECO:0000313" key="3">
    <source>
        <dbReference type="Proteomes" id="UP000245533"/>
    </source>
</evidence>
<keyword evidence="1" id="KW-0812">Transmembrane</keyword>
<feature type="transmembrane region" description="Helical" evidence="1">
    <location>
        <begin position="497"/>
        <end position="530"/>
    </location>
</feature>
<feature type="transmembrane region" description="Helical" evidence="1">
    <location>
        <begin position="423"/>
        <end position="443"/>
    </location>
</feature>
<comment type="caution">
    <text evidence="2">The sequence shown here is derived from an EMBL/GenBank/DDBJ whole genome shotgun (WGS) entry which is preliminary data.</text>
</comment>
<feature type="transmembrane region" description="Helical" evidence="1">
    <location>
        <begin position="188"/>
        <end position="206"/>
    </location>
</feature>
<name>A0A316TSX1_9BACT</name>
<accession>A0A316TSX1</accession>
<proteinExistence type="predicted"/>
<keyword evidence="1" id="KW-1133">Transmembrane helix</keyword>
<feature type="transmembrane region" description="Helical" evidence="1">
    <location>
        <begin position="387"/>
        <end position="407"/>
    </location>
</feature>
<keyword evidence="3" id="KW-1185">Reference proteome</keyword>
<gene>
    <name evidence="2" type="ORF">DDZ15_14845</name>
</gene>
<sequence>MASKKSKKKPSAESADFWQDLSATKQHLFSLIFLFLLPVILFYSTVLGGKQYMGHDAIQWRAGAESLIEYQEEFDEPAHWASNMFSGMPATTISHPPQISNLDNTLLNALDVIYPAAEMWILLGGAYLMFILLGARPLAAVFGSVIVGFTTYIPIIIGAGHNAKFLAYIYIPWLYNGYLLLTRSKINPWLAAFVFAWALTLHLRAYHPQVTYFFLFPLGTLFLADLVKAVRAGELKSFSIHTTWLLSAAVIAVLVSIQLYWSTLEYSAFSMRGGSEIAGTDGLAREYAFAWSQGWGELLTLLIPGAFGGSELYWGPKSVTSGPHYFGALAFFFFVIGVMKSKSRFLWIFLGPGIVTLLFSLGENFGALNNLMFAAFPLFDKFRVPEMWLMISVFCFTVPSVFGFDWITQELRSGLPAGWKKPVYIACGLSVVFVIIGFTALSFEKPGERQAIARQIAAQNQVSAGDPRVAQTVDRYIENELIPEREQMAGSDTLRFALFIAAGTGIVFAIGLGKISVSLGAIMICVLIAFDLIQTDRQYMNENALVDGDLTREGYIQRTERNIDRFLSEETGTPEEWHYRVLPLLDNPFNNAIPAYFYPSAGGYSGAKLGYYQDLIDEALFSGAAGINTGVLNMLNIKYLSVQGAVGLPGFERVYSGDDGVVMENLGVLPKAWFADSVAVLDSQTDVLERISEDFEPSAEAFVATESEITTAPDSLSEVRITTYNANQITLEINRSNPGFLVLGEIWYPQGWEVTLNGEQTDMIRTNYVLRGFEIPAGEHILEMKMEPVWYSTGRVMSQLGTILLFGTGAIGLFLLYRKPGEEAETGNE</sequence>
<evidence type="ECO:0000313" key="2">
    <source>
        <dbReference type="EMBL" id="PWN05342.1"/>
    </source>
</evidence>
<feature type="transmembrane region" description="Helical" evidence="1">
    <location>
        <begin position="28"/>
        <end position="46"/>
    </location>
</feature>
<evidence type="ECO:0008006" key="4">
    <source>
        <dbReference type="Google" id="ProtNLM"/>
    </source>
</evidence>
<dbReference type="RefSeq" id="WP_109647898.1">
    <property type="nucleotide sequence ID" value="NZ_QGGB01000010.1"/>
</dbReference>
<dbReference type="Proteomes" id="UP000245533">
    <property type="component" value="Unassembled WGS sequence"/>
</dbReference>
<feature type="transmembrane region" description="Helical" evidence="1">
    <location>
        <begin position="140"/>
        <end position="159"/>
    </location>
</feature>